<sequence length="109" mass="12849">MNFFRRLFGGQAQQEDPALHLYVQCSRCGAPVHVRVHRYNDLTVLYDDNESVEGYHLRKEIMDARCFRLMYAELTFDRKRNERSRSIEGGEFITQETYAQLVAEQARSV</sequence>
<comment type="caution">
    <text evidence="1">The sequence shown here is derived from an EMBL/GenBank/DDBJ whole genome shotgun (WGS) entry which is preliminary data.</text>
</comment>
<protein>
    <submittedName>
        <fullName evidence="1">Uncharacterized protein</fullName>
    </submittedName>
</protein>
<dbReference type="AlphaFoldDB" id="A0A2H3KS54"/>
<dbReference type="OrthoDB" id="160675at2"/>
<dbReference type="Proteomes" id="UP000220922">
    <property type="component" value="Unassembled WGS sequence"/>
</dbReference>
<dbReference type="EMBL" id="LYXE01000041">
    <property type="protein sequence ID" value="PDW00455.1"/>
    <property type="molecule type" value="Genomic_DNA"/>
</dbReference>
<gene>
    <name evidence="1" type="ORF">A9Q02_09690</name>
</gene>
<reference evidence="1 2" key="1">
    <citation type="submission" date="2016-05" db="EMBL/GenBank/DDBJ databases">
        <authorList>
            <person name="Lavstsen T."/>
            <person name="Jespersen J.S."/>
        </authorList>
    </citation>
    <scope>NUCLEOTIDE SEQUENCE [LARGE SCALE GENOMIC DNA]</scope>
    <source>
        <strain evidence="1 2">B7-9</strain>
    </source>
</reference>
<proteinExistence type="predicted"/>
<name>A0A2H3KS54_9CHLR</name>
<accession>A0A2H3KS54</accession>
<dbReference type="RefSeq" id="WP_097650997.1">
    <property type="nucleotide sequence ID" value="NZ_LYXE01000041.1"/>
</dbReference>
<keyword evidence="2" id="KW-1185">Reference proteome</keyword>
<evidence type="ECO:0000313" key="1">
    <source>
        <dbReference type="EMBL" id="PDW00455.1"/>
    </source>
</evidence>
<organism evidence="1 2">
    <name type="scientific">Candidatus Chloroploca asiatica</name>
    <dbReference type="NCBI Taxonomy" id="1506545"/>
    <lineage>
        <taxon>Bacteria</taxon>
        <taxon>Bacillati</taxon>
        <taxon>Chloroflexota</taxon>
        <taxon>Chloroflexia</taxon>
        <taxon>Chloroflexales</taxon>
        <taxon>Chloroflexineae</taxon>
        <taxon>Oscillochloridaceae</taxon>
        <taxon>Candidatus Chloroploca</taxon>
    </lineage>
</organism>
<evidence type="ECO:0000313" key="2">
    <source>
        <dbReference type="Proteomes" id="UP000220922"/>
    </source>
</evidence>